<comment type="caution">
    <text evidence="1">The sequence shown here is derived from an EMBL/GenBank/DDBJ whole genome shotgun (WGS) entry which is preliminary data.</text>
</comment>
<proteinExistence type="predicted"/>
<reference evidence="1" key="1">
    <citation type="submission" date="2022-04" db="EMBL/GenBank/DDBJ databases">
        <title>Genome of the entomopathogenic fungus Entomophthora muscae.</title>
        <authorList>
            <person name="Elya C."/>
            <person name="Lovett B.R."/>
            <person name="Lee E."/>
            <person name="Macias A.M."/>
            <person name="Hajek A.E."/>
            <person name="De Bivort B.L."/>
            <person name="Kasson M.T."/>
            <person name="De Fine Licht H.H."/>
            <person name="Stajich J.E."/>
        </authorList>
    </citation>
    <scope>NUCLEOTIDE SEQUENCE</scope>
    <source>
        <strain evidence="1">Berkeley</strain>
    </source>
</reference>
<name>A0ACC2UNE7_9FUNG</name>
<gene>
    <name evidence="1" type="ORF">DSO57_1022814</name>
</gene>
<dbReference type="Proteomes" id="UP001165960">
    <property type="component" value="Unassembled WGS sequence"/>
</dbReference>
<evidence type="ECO:0000313" key="2">
    <source>
        <dbReference type="Proteomes" id="UP001165960"/>
    </source>
</evidence>
<evidence type="ECO:0000313" key="1">
    <source>
        <dbReference type="EMBL" id="KAJ9088462.1"/>
    </source>
</evidence>
<accession>A0ACC2UNE7</accession>
<organism evidence="1 2">
    <name type="scientific">Entomophthora muscae</name>
    <dbReference type="NCBI Taxonomy" id="34485"/>
    <lineage>
        <taxon>Eukaryota</taxon>
        <taxon>Fungi</taxon>
        <taxon>Fungi incertae sedis</taxon>
        <taxon>Zoopagomycota</taxon>
        <taxon>Entomophthoromycotina</taxon>
        <taxon>Entomophthoromycetes</taxon>
        <taxon>Entomophthorales</taxon>
        <taxon>Entomophthoraceae</taxon>
        <taxon>Entomophthora</taxon>
    </lineage>
</organism>
<sequence>MRLNHLPPELRPTPQPLNTPPTTGVGGLCTSSFDPPFRPLYLPDPSLRPLVPTLKREEIDSSALAALISPSRDTAACPSSFSPPSALPPRDHIKHVIPPFSTLDSVARLGPRFQTTPSGITQLLPFPTPRSYTCMLCPQTFGRKNSLRRHEKLHSGEKPYRCDQCSKSFSRRDILLRHATSRKCQALKVKSHSPHDSPNHWQDEPQDPDSK</sequence>
<dbReference type="EMBL" id="QTSX02000116">
    <property type="protein sequence ID" value="KAJ9088462.1"/>
    <property type="molecule type" value="Genomic_DNA"/>
</dbReference>
<keyword evidence="2" id="KW-1185">Reference proteome</keyword>
<protein>
    <submittedName>
        <fullName evidence="1">Uncharacterized protein</fullName>
    </submittedName>
</protein>